<protein>
    <submittedName>
        <fullName evidence="3">Uncharacterized protein</fullName>
    </submittedName>
</protein>
<evidence type="ECO:0000256" key="2">
    <source>
        <dbReference type="SAM" id="SignalP"/>
    </source>
</evidence>
<evidence type="ECO:0000256" key="1">
    <source>
        <dbReference type="SAM" id="Phobius"/>
    </source>
</evidence>
<dbReference type="Proteomes" id="UP000215914">
    <property type="component" value="Unassembled WGS sequence"/>
</dbReference>
<keyword evidence="1" id="KW-1133">Transmembrane helix</keyword>
<organism evidence="3 4">
    <name type="scientific">Helianthus annuus</name>
    <name type="common">Common sunflower</name>
    <dbReference type="NCBI Taxonomy" id="4232"/>
    <lineage>
        <taxon>Eukaryota</taxon>
        <taxon>Viridiplantae</taxon>
        <taxon>Streptophyta</taxon>
        <taxon>Embryophyta</taxon>
        <taxon>Tracheophyta</taxon>
        <taxon>Spermatophyta</taxon>
        <taxon>Magnoliopsida</taxon>
        <taxon>eudicotyledons</taxon>
        <taxon>Gunneridae</taxon>
        <taxon>Pentapetalae</taxon>
        <taxon>asterids</taxon>
        <taxon>campanulids</taxon>
        <taxon>Asterales</taxon>
        <taxon>Asteraceae</taxon>
        <taxon>Asteroideae</taxon>
        <taxon>Heliantheae alliance</taxon>
        <taxon>Heliantheae</taxon>
        <taxon>Helianthus</taxon>
    </lineage>
</organism>
<keyword evidence="1" id="KW-0812">Transmembrane</keyword>
<dbReference type="EMBL" id="MNCJ02000328">
    <property type="protein sequence ID" value="KAF5775328.1"/>
    <property type="molecule type" value="Genomic_DNA"/>
</dbReference>
<feature type="transmembrane region" description="Helical" evidence="1">
    <location>
        <begin position="77"/>
        <end position="102"/>
    </location>
</feature>
<keyword evidence="1" id="KW-0472">Membrane</keyword>
<name>A0A9K3ELR0_HELAN</name>
<sequence>MKLLLIVWLLIVVSFIQLLSQGLYYCSGPCKSGVDKLISSMWSHFTFSFNGNNNGFAYKPYLDGWTSPAKMIGLGQLLMLIFIISSEYYKLSLLTLVISVIVY</sequence>
<evidence type="ECO:0000313" key="3">
    <source>
        <dbReference type="EMBL" id="KAF5775328.1"/>
    </source>
</evidence>
<feature type="signal peptide" evidence="2">
    <location>
        <begin position="1"/>
        <end position="20"/>
    </location>
</feature>
<dbReference type="Gramene" id="mRNA:HanXRQr2_Chr13g0610871">
    <property type="protein sequence ID" value="CDS:HanXRQr2_Chr13g0610871.1"/>
    <property type="gene ID" value="HanXRQr2_Chr13g0610871"/>
</dbReference>
<gene>
    <name evidence="3" type="ORF">HanXRQr2_Chr13g0610871</name>
</gene>
<keyword evidence="4" id="KW-1185">Reference proteome</keyword>
<comment type="caution">
    <text evidence="3">The sequence shown here is derived from an EMBL/GenBank/DDBJ whole genome shotgun (WGS) entry which is preliminary data.</text>
</comment>
<reference evidence="3" key="1">
    <citation type="journal article" date="2017" name="Nature">
        <title>The sunflower genome provides insights into oil metabolism, flowering and Asterid evolution.</title>
        <authorList>
            <person name="Badouin H."/>
            <person name="Gouzy J."/>
            <person name="Grassa C.J."/>
            <person name="Murat F."/>
            <person name="Staton S.E."/>
            <person name="Cottret L."/>
            <person name="Lelandais-Briere C."/>
            <person name="Owens G.L."/>
            <person name="Carrere S."/>
            <person name="Mayjonade B."/>
            <person name="Legrand L."/>
            <person name="Gill N."/>
            <person name="Kane N.C."/>
            <person name="Bowers J.E."/>
            <person name="Hubner S."/>
            <person name="Bellec A."/>
            <person name="Berard A."/>
            <person name="Berges H."/>
            <person name="Blanchet N."/>
            <person name="Boniface M.C."/>
            <person name="Brunel D."/>
            <person name="Catrice O."/>
            <person name="Chaidir N."/>
            <person name="Claudel C."/>
            <person name="Donnadieu C."/>
            <person name="Faraut T."/>
            <person name="Fievet G."/>
            <person name="Helmstetter N."/>
            <person name="King M."/>
            <person name="Knapp S.J."/>
            <person name="Lai Z."/>
            <person name="Le Paslier M.C."/>
            <person name="Lippi Y."/>
            <person name="Lorenzon L."/>
            <person name="Mandel J.R."/>
            <person name="Marage G."/>
            <person name="Marchand G."/>
            <person name="Marquand E."/>
            <person name="Bret-Mestries E."/>
            <person name="Morien E."/>
            <person name="Nambeesan S."/>
            <person name="Nguyen T."/>
            <person name="Pegot-Espagnet P."/>
            <person name="Pouilly N."/>
            <person name="Raftis F."/>
            <person name="Sallet E."/>
            <person name="Schiex T."/>
            <person name="Thomas J."/>
            <person name="Vandecasteele C."/>
            <person name="Vares D."/>
            <person name="Vear F."/>
            <person name="Vautrin S."/>
            <person name="Crespi M."/>
            <person name="Mangin B."/>
            <person name="Burke J.M."/>
            <person name="Salse J."/>
            <person name="Munos S."/>
            <person name="Vincourt P."/>
            <person name="Rieseberg L.H."/>
            <person name="Langlade N.B."/>
        </authorList>
    </citation>
    <scope>NUCLEOTIDE SEQUENCE</scope>
    <source>
        <tissue evidence="3">Leaves</tissue>
    </source>
</reference>
<accession>A0A9K3ELR0</accession>
<proteinExistence type="predicted"/>
<keyword evidence="2" id="KW-0732">Signal</keyword>
<evidence type="ECO:0000313" key="4">
    <source>
        <dbReference type="Proteomes" id="UP000215914"/>
    </source>
</evidence>
<reference evidence="3" key="2">
    <citation type="submission" date="2020-06" db="EMBL/GenBank/DDBJ databases">
        <title>Helianthus annuus Genome sequencing and assembly Release 2.</title>
        <authorList>
            <person name="Gouzy J."/>
            <person name="Langlade N."/>
            <person name="Munos S."/>
        </authorList>
    </citation>
    <scope>NUCLEOTIDE SEQUENCE</scope>
    <source>
        <tissue evidence="3">Leaves</tissue>
    </source>
</reference>
<dbReference type="AlphaFoldDB" id="A0A9K3ELR0"/>
<feature type="chain" id="PRO_5039893113" evidence="2">
    <location>
        <begin position="21"/>
        <end position="103"/>
    </location>
</feature>